<dbReference type="Gene3D" id="1.10.10.10">
    <property type="entry name" value="Winged helix-like DNA-binding domain superfamily/Winged helix DNA-binding domain"/>
    <property type="match status" value="1"/>
</dbReference>
<protein>
    <submittedName>
        <fullName evidence="7">Sigma-70 family RNA polymerase sigma factor</fullName>
    </submittedName>
</protein>
<dbReference type="Pfam" id="PF04542">
    <property type="entry name" value="Sigma70_r2"/>
    <property type="match status" value="1"/>
</dbReference>
<dbReference type="SUPFAM" id="SSF88659">
    <property type="entry name" value="Sigma3 and sigma4 domains of RNA polymerase sigma factors"/>
    <property type="match status" value="1"/>
</dbReference>
<dbReference type="SUPFAM" id="SSF88946">
    <property type="entry name" value="Sigma2 domain of RNA polymerase sigma factors"/>
    <property type="match status" value="1"/>
</dbReference>
<sequence length="205" mass="22139">MPYDGPDGPPETPAPPAGREARFEALYTACYADVLGYLLRRVEDPESAADLVAEVFMTVWNRLEDVPGGSGSRPWVFGVARKVLGNHRRGARRRTALAARLRSELSRAHVTRPETAEPALGEIGAVFRSLSEADREVLALAGWEGLSPSEIAIALGCTRGTARVRLHRARGRFARALRKAGVEVGGAAVPDRPRPLERPVKEGAS</sequence>
<evidence type="ECO:0000313" key="8">
    <source>
        <dbReference type="Proteomes" id="UP001499993"/>
    </source>
</evidence>
<dbReference type="PANTHER" id="PTHR43133">
    <property type="entry name" value="RNA POLYMERASE ECF-TYPE SIGMA FACTO"/>
    <property type="match status" value="1"/>
</dbReference>
<proteinExistence type="inferred from homology"/>
<name>A0ABP9GJZ6_9ACTN</name>
<evidence type="ECO:0000256" key="1">
    <source>
        <dbReference type="ARBA" id="ARBA00010641"/>
    </source>
</evidence>
<evidence type="ECO:0000256" key="3">
    <source>
        <dbReference type="ARBA" id="ARBA00023082"/>
    </source>
</evidence>
<gene>
    <name evidence="7" type="ORF">GCM10023224_31920</name>
</gene>
<dbReference type="InterPro" id="IPR039425">
    <property type="entry name" value="RNA_pol_sigma-70-like"/>
</dbReference>
<comment type="caution">
    <text evidence="7">The sequence shown here is derived from an EMBL/GenBank/DDBJ whole genome shotgun (WGS) entry which is preliminary data.</text>
</comment>
<dbReference type="InterPro" id="IPR013324">
    <property type="entry name" value="RNA_pol_sigma_r3/r4-like"/>
</dbReference>
<dbReference type="RefSeq" id="WP_345557182.1">
    <property type="nucleotide sequence ID" value="NZ_BAABIK010000017.1"/>
</dbReference>
<evidence type="ECO:0000313" key="7">
    <source>
        <dbReference type="EMBL" id="GAA4946169.1"/>
    </source>
</evidence>
<keyword evidence="3" id="KW-0731">Sigma factor</keyword>
<evidence type="ECO:0000256" key="2">
    <source>
        <dbReference type="ARBA" id="ARBA00023015"/>
    </source>
</evidence>
<dbReference type="InterPro" id="IPR014284">
    <property type="entry name" value="RNA_pol_sigma-70_dom"/>
</dbReference>
<accession>A0ABP9GJZ6</accession>
<evidence type="ECO:0000259" key="6">
    <source>
        <dbReference type="Pfam" id="PF08281"/>
    </source>
</evidence>
<keyword evidence="8" id="KW-1185">Reference proteome</keyword>
<comment type="similarity">
    <text evidence="1">Belongs to the sigma-70 factor family. ECF subfamily.</text>
</comment>
<feature type="domain" description="RNA polymerase sigma-70 region 2" evidence="5">
    <location>
        <begin position="26"/>
        <end position="94"/>
    </location>
</feature>
<evidence type="ECO:0000259" key="5">
    <source>
        <dbReference type="Pfam" id="PF04542"/>
    </source>
</evidence>
<dbReference type="CDD" id="cd06171">
    <property type="entry name" value="Sigma70_r4"/>
    <property type="match status" value="1"/>
</dbReference>
<dbReference type="InterPro" id="IPR013325">
    <property type="entry name" value="RNA_pol_sigma_r2"/>
</dbReference>
<dbReference type="Proteomes" id="UP001499993">
    <property type="component" value="Unassembled WGS sequence"/>
</dbReference>
<keyword evidence="2" id="KW-0805">Transcription regulation</keyword>
<dbReference type="InterPro" id="IPR007627">
    <property type="entry name" value="RNA_pol_sigma70_r2"/>
</dbReference>
<reference evidence="8" key="1">
    <citation type="journal article" date="2019" name="Int. J. Syst. Evol. Microbiol.">
        <title>The Global Catalogue of Microorganisms (GCM) 10K type strain sequencing project: providing services to taxonomists for standard genome sequencing and annotation.</title>
        <authorList>
            <consortium name="The Broad Institute Genomics Platform"/>
            <consortium name="The Broad Institute Genome Sequencing Center for Infectious Disease"/>
            <person name="Wu L."/>
            <person name="Ma J."/>
        </authorList>
    </citation>
    <scope>NUCLEOTIDE SEQUENCE [LARGE SCALE GENOMIC DNA]</scope>
    <source>
        <strain evidence="8">JCM 18123</strain>
    </source>
</reference>
<dbReference type="Gene3D" id="1.10.1740.10">
    <property type="match status" value="1"/>
</dbReference>
<dbReference type="EMBL" id="BAABIK010000017">
    <property type="protein sequence ID" value="GAA4946169.1"/>
    <property type="molecule type" value="Genomic_DNA"/>
</dbReference>
<dbReference type="InterPro" id="IPR013249">
    <property type="entry name" value="RNA_pol_sigma70_r4_t2"/>
</dbReference>
<keyword evidence="4" id="KW-0804">Transcription</keyword>
<dbReference type="NCBIfam" id="TIGR02937">
    <property type="entry name" value="sigma70-ECF"/>
    <property type="match status" value="1"/>
</dbReference>
<feature type="domain" description="RNA polymerase sigma factor 70 region 4 type 2" evidence="6">
    <location>
        <begin position="122"/>
        <end position="171"/>
    </location>
</feature>
<evidence type="ECO:0000256" key="4">
    <source>
        <dbReference type="ARBA" id="ARBA00023163"/>
    </source>
</evidence>
<dbReference type="InterPro" id="IPR036388">
    <property type="entry name" value="WH-like_DNA-bd_sf"/>
</dbReference>
<organism evidence="7 8">
    <name type="scientific">Streptomonospora halophila</name>
    <dbReference type="NCBI Taxonomy" id="427369"/>
    <lineage>
        <taxon>Bacteria</taxon>
        <taxon>Bacillati</taxon>
        <taxon>Actinomycetota</taxon>
        <taxon>Actinomycetes</taxon>
        <taxon>Streptosporangiales</taxon>
        <taxon>Nocardiopsidaceae</taxon>
        <taxon>Streptomonospora</taxon>
    </lineage>
</organism>
<dbReference type="Pfam" id="PF08281">
    <property type="entry name" value="Sigma70_r4_2"/>
    <property type="match status" value="1"/>
</dbReference>
<dbReference type="PANTHER" id="PTHR43133:SF62">
    <property type="entry name" value="RNA POLYMERASE SIGMA FACTOR SIGZ"/>
    <property type="match status" value="1"/>
</dbReference>